<dbReference type="AlphaFoldDB" id="A0AAV9H1T9"/>
<reference evidence="5" key="1">
    <citation type="journal article" date="2023" name="Mol. Phylogenet. Evol.">
        <title>Genome-scale phylogeny and comparative genomics of the fungal order Sordariales.</title>
        <authorList>
            <person name="Hensen N."/>
            <person name="Bonometti L."/>
            <person name="Westerberg I."/>
            <person name="Brannstrom I.O."/>
            <person name="Guillou S."/>
            <person name="Cros-Aarteil S."/>
            <person name="Calhoun S."/>
            <person name="Haridas S."/>
            <person name="Kuo A."/>
            <person name="Mondo S."/>
            <person name="Pangilinan J."/>
            <person name="Riley R."/>
            <person name="LaButti K."/>
            <person name="Andreopoulos B."/>
            <person name="Lipzen A."/>
            <person name="Chen C."/>
            <person name="Yan M."/>
            <person name="Daum C."/>
            <person name="Ng V."/>
            <person name="Clum A."/>
            <person name="Steindorff A."/>
            <person name="Ohm R.A."/>
            <person name="Martin F."/>
            <person name="Silar P."/>
            <person name="Natvig D.O."/>
            <person name="Lalanne C."/>
            <person name="Gautier V."/>
            <person name="Ament-Velasquez S.L."/>
            <person name="Kruys A."/>
            <person name="Hutchinson M.I."/>
            <person name="Powell A.J."/>
            <person name="Barry K."/>
            <person name="Miller A.N."/>
            <person name="Grigoriev I.V."/>
            <person name="Debuchy R."/>
            <person name="Gladieux P."/>
            <person name="Hiltunen Thoren M."/>
            <person name="Johannesson H."/>
        </authorList>
    </citation>
    <scope>NUCLEOTIDE SEQUENCE</scope>
    <source>
        <strain evidence="5">PSN243</strain>
    </source>
</reference>
<comment type="caution">
    <text evidence="5">The sequence shown here is derived from an EMBL/GenBank/DDBJ whole genome shotgun (WGS) entry which is preliminary data.</text>
</comment>
<organism evidence="5 6">
    <name type="scientific">Podospora aff. communis PSN243</name>
    <dbReference type="NCBI Taxonomy" id="3040156"/>
    <lineage>
        <taxon>Eukaryota</taxon>
        <taxon>Fungi</taxon>
        <taxon>Dikarya</taxon>
        <taxon>Ascomycota</taxon>
        <taxon>Pezizomycotina</taxon>
        <taxon>Sordariomycetes</taxon>
        <taxon>Sordariomycetidae</taxon>
        <taxon>Sordariales</taxon>
        <taxon>Podosporaceae</taxon>
        <taxon>Podospora</taxon>
    </lineage>
</organism>
<accession>A0AAV9H1T9</accession>
<name>A0AAV9H1T9_9PEZI</name>
<feature type="region of interest" description="Disordered" evidence="4">
    <location>
        <begin position="1"/>
        <end position="28"/>
    </location>
</feature>
<gene>
    <name evidence="5" type="ORF">QBC34DRAFT_375012</name>
</gene>
<evidence type="ECO:0000256" key="1">
    <source>
        <dbReference type="ARBA" id="ARBA00022630"/>
    </source>
</evidence>
<evidence type="ECO:0000256" key="2">
    <source>
        <dbReference type="ARBA" id="ARBA00022827"/>
    </source>
</evidence>
<dbReference type="PANTHER" id="PTHR23023">
    <property type="entry name" value="DIMETHYLANILINE MONOOXYGENASE"/>
    <property type="match status" value="1"/>
</dbReference>
<dbReference type="GO" id="GO:0016491">
    <property type="term" value="F:oxidoreductase activity"/>
    <property type="evidence" value="ECO:0007669"/>
    <property type="project" value="UniProtKB-KW"/>
</dbReference>
<evidence type="ECO:0000313" key="6">
    <source>
        <dbReference type="Proteomes" id="UP001321760"/>
    </source>
</evidence>
<dbReference type="EMBL" id="MU865916">
    <property type="protein sequence ID" value="KAK4454502.1"/>
    <property type="molecule type" value="Genomic_DNA"/>
</dbReference>
<evidence type="ECO:0000256" key="3">
    <source>
        <dbReference type="ARBA" id="ARBA00023002"/>
    </source>
</evidence>
<dbReference type="InterPro" id="IPR036188">
    <property type="entry name" value="FAD/NAD-bd_sf"/>
</dbReference>
<dbReference type="Proteomes" id="UP001321760">
    <property type="component" value="Unassembled WGS sequence"/>
</dbReference>
<dbReference type="Gene3D" id="3.50.50.60">
    <property type="entry name" value="FAD/NAD(P)-binding domain"/>
    <property type="match status" value="2"/>
</dbReference>
<evidence type="ECO:0000256" key="4">
    <source>
        <dbReference type="SAM" id="MobiDB-lite"/>
    </source>
</evidence>
<sequence>MADNGGLSPLHSGVPSTGRPRVRRGSRSLKNEVIKPDVVVFCTGYRQEFPFFAKQNSPAGKPYALANEADVRGIWHHDDPTIGFIGYLRPNLGAIPPLAEAQAQLWVVHLLVPEMY</sequence>
<evidence type="ECO:0000313" key="5">
    <source>
        <dbReference type="EMBL" id="KAK4454502.1"/>
    </source>
</evidence>
<protein>
    <submittedName>
        <fullName evidence="5">Uncharacterized protein</fullName>
    </submittedName>
</protein>
<keyword evidence="3" id="KW-0560">Oxidoreductase</keyword>
<dbReference type="InterPro" id="IPR050346">
    <property type="entry name" value="FMO-like"/>
</dbReference>
<keyword evidence="6" id="KW-1185">Reference proteome</keyword>
<keyword evidence="1" id="KW-0285">Flavoprotein</keyword>
<keyword evidence="2" id="KW-0274">FAD</keyword>
<reference evidence="5" key="2">
    <citation type="submission" date="2023-05" db="EMBL/GenBank/DDBJ databases">
        <authorList>
            <consortium name="Lawrence Berkeley National Laboratory"/>
            <person name="Steindorff A."/>
            <person name="Hensen N."/>
            <person name="Bonometti L."/>
            <person name="Westerberg I."/>
            <person name="Brannstrom I.O."/>
            <person name="Guillou S."/>
            <person name="Cros-Aarteil S."/>
            <person name="Calhoun S."/>
            <person name="Haridas S."/>
            <person name="Kuo A."/>
            <person name="Mondo S."/>
            <person name="Pangilinan J."/>
            <person name="Riley R."/>
            <person name="Labutti K."/>
            <person name="Andreopoulos B."/>
            <person name="Lipzen A."/>
            <person name="Chen C."/>
            <person name="Yanf M."/>
            <person name="Daum C."/>
            <person name="Ng V."/>
            <person name="Clum A."/>
            <person name="Ohm R."/>
            <person name="Martin F."/>
            <person name="Silar P."/>
            <person name="Natvig D."/>
            <person name="Lalanne C."/>
            <person name="Gautier V."/>
            <person name="Ament-Velasquez S.L."/>
            <person name="Kruys A."/>
            <person name="Hutchinson M.I."/>
            <person name="Powell A.J."/>
            <person name="Barry K."/>
            <person name="Miller A.N."/>
            <person name="Grigoriev I.V."/>
            <person name="Debuchy R."/>
            <person name="Gladieux P."/>
            <person name="Thoren M.H."/>
            <person name="Johannesson H."/>
        </authorList>
    </citation>
    <scope>NUCLEOTIDE SEQUENCE</scope>
    <source>
        <strain evidence="5">PSN243</strain>
    </source>
</reference>
<proteinExistence type="predicted"/>